<keyword evidence="3" id="KW-1185">Reference proteome</keyword>
<dbReference type="InterPro" id="IPR016040">
    <property type="entry name" value="NAD(P)-bd_dom"/>
</dbReference>
<evidence type="ECO:0000313" key="3">
    <source>
        <dbReference type="Proteomes" id="UP000284057"/>
    </source>
</evidence>
<dbReference type="Gene3D" id="3.40.50.720">
    <property type="entry name" value="NAD(P)-binding Rossmann-like Domain"/>
    <property type="match status" value="1"/>
</dbReference>
<dbReference type="Pfam" id="PF13460">
    <property type="entry name" value="NAD_binding_10"/>
    <property type="match status" value="1"/>
</dbReference>
<accession>A0A418KH79</accession>
<name>A0A418KH79_9ACTN</name>
<evidence type="ECO:0000259" key="1">
    <source>
        <dbReference type="Pfam" id="PF13460"/>
    </source>
</evidence>
<feature type="domain" description="NAD(P)-binding" evidence="1">
    <location>
        <begin position="13"/>
        <end position="201"/>
    </location>
</feature>
<dbReference type="PANTHER" id="PTHR15020:SF50">
    <property type="entry name" value="UPF0659 PROTEIN YMR090W"/>
    <property type="match status" value="1"/>
</dbReference>
<dbReference type="AlphaFoldDB" id="A0A418KH79"/>
<protein>
    <submittedName>
        <fullName evidence="2">NAD(P)-dependent oxidoreductase</fullName>
    </submittedName>
</protein>
<organism evidence="2 3">
    <name type="scientific">Jiangella rhizosphaerae</name>
    <dbReference type="NCBI Taxonomy" id="2293569"/>
    <lineage>
        <taxon>Bacteria</taxon>
        <taxon>Bacillati</taxon>
        <taxon>Actinomycetota</taxon>
        <taxon>Actinomycetes</taxon>
        <taxon>Jiangellales</taxon>
        <taxon>Jiangellaceae</taxon>
        <taxon>Jiangella</taxon>
    </lineage>
</organism>
<dbReference type="SUPFAM" id="SSF51735">
    <property type="entry name" value="NAD(P)-binding Rossmann-fold domains"/>
    <property type="match status" value="1"/>
</dbReference>
<comment type="caution">
    <text evidence="2">The sequence shown here is derived from an EMBL/GenBank/DDBJ whole genome shotgun (WGS) entry which is preliminary data.</text>
</comment>
<dbReference type="Proteomes" id="UP000284057">
    <property type="component" value="Unassembled WGS sequence"/>
</dbReference>
<reference evidence="2 3" key="1">
    <citation type="submission" date="2018-09" db="EMBL/GenBank/DDBJ databases">
        <title>Isolation, diversity and antifungal activity of actinobacteria from wheat.</title>
        <authorList>
            <person name="Han C."/>
        </authorList>
    </citation>
    <scope>NUCLEOTIDE SEQUENCE [LARGE SCALE GENOMIC DNA]</scope>
    <source>
        <strain evidence="2 3">NEAU-YY265</strain>
    </source>
</reference>
<evidence type="ECO:0000313" key="2">
    <source>
        <dbReference type="EMBL" id="RIQ11335.1"/>
    </source>
</evidence>
<dbReference type="InterPro" id="IPR036291">
    <property type="entry name" value="NAD(P)-bd_dom_sf"/>
</dbReference>
<gene>
    <name evidence="2" type="ORF">DY240_28995</name>
</gene>
<sequence>MTEDLMPHLAVLGATSATGRHLLGRLTAIGSVAALTRQAPPETADSTVRWLQGDATDVGSVFSAIKDADVVITMVAASRMAEPGTVRSDATRALLAALAQSGADSHLVAVSALGGHGSADQLSRAARWIYRRVVGADRLAEVDRQEELIRSSGIPATIVRPPRLDDRPASGYQEVTGKASSSLRLHREDLADCLADLATNPPPTALRFLTIASV</sequence>
<dbReference type="EMBL" id="QUAL01000426">
    <property type="protein sequence ID" value="RIQ11335.1"/>
    <property type="molecule type" value="Genomic_DNA"/>
</dbReference>
<dbReference type="PANTHER" id="PTHR15020">
    <property type="entry name" value="FLAVIN REDUCTASE-RELATED"/>
    <property type="match status" value="1"/>
</dbReference>
<proteinExistence type="predicted"/>